<reference evidence="2 3" key="1">
    <citation type="submission" date="2018-08" db="EMBL/GenBank/DDBJ databases">
        <title>Genomic taxonomy of the Vibrionaceae family.</title>
        <authorList>
            <person name="Gomez-Gil B."/>
            <person name="Tanaka M."/>
            <person name="Sawabe T."/>
            <person name="Enciso-Ibarra K."/>
        </authorList>
    </citation>
    <scope>NUCLEOTIDE SEQUENCE [LARGE SCALE GENOMIC DNA]</scope>
    <source>
        <strain evidence="2 3">CAIM 1831</strain>
    </source>
</reference>
<dbReference type="PRINTS" id="PR00702">
    <property type="entry name" value="ACRIFLAVINRP"/>
</dbReference>
<evidence type="ECO:0000313" key="3">
    <source>
        <dbReference type="Proteomes" id="UP000262832"/>
    </source>
</evidence>
<protein>
    <submittedName>
        <fullName evidence="2">Efflux RND transporter permease subunit</fullName>
    </submittedName>
</protein>
<dbReference type="PANTHER" id="PTHR32063">
    <property type="match status" value="1"/>
</dbReference>
<feature type="transmembrane region" description="Helical" evidence="1">
    <location>
        <begin position="55"/>
        <end position="77"/>
    </location>
</feature>
<keyword evidence="3" id="KW-1185">Reference proteome</keyword>
<feature type="transmembrane region" description="Helical" evidence="1">
    <location>
        <begin position="151"/>
        <end position="171"/>
    </location>
</feature>
<proteinExistence type="predicted"/>
<feature type="transmembrane region" description="Helical" evidence="1">
    <location>
        <begin position="486"/>
        <end position="505"/>
    </location>
</feature>
<evidence type="ECO:0000313" key="2">
    <source>
        <dbReference type="EMBL" id="AXY02474.1"/>
    </source>
</evidence>
<dbReference type="SUPFAM" id="SSF82866">
    <property type="entry name" value="Multidrug efflux transporter AcrB transmembrane domain"/>
    <property type="match status" value="1"/>
</dbReference>
<dbReference type="EMBL" id="CP032094">
    <property type="protein sequence ID" value="AXY02474.1"/>
    <property type="molecule type" value="Genomic_DNA"/>
</dbReference>
<feature type="transmembrane region" description="Helical" evidence="1">
    <location>
        <begin position="6"/>
        <end position="35"/>
    </location>
</feature>
<feature type="transmembrane region" description="Helical" evidence="1">
    <location>
        <begin position="83"/>
        <end position="106"/>
    </location>
</feature>
<dbReference type="PANTHER" id="PTHR32063:SF33">
    <property type="entry name" value="RND SUPERFAMILY EFFLUX PUMP PERMEASE COMPONENT"/>
    <property type="match status" value="1"/>
</dbReference>
<evidence type="ECO:0000256" key="1">
    <source>
        <dbReference type="SAM" id="Phobius"/>
    </source>
</evidence>
<keyword evidence="1" id="KW-0472">Membrane</keyword>
<name>A0ABN5PGU6_9VIBR</name>
<dbReference type="Gene3D" id="1.20.1640.10">
    <property type="entry name" value="Multidrug efflux transporter AcrB transmembrane domain"/>
    <property type="match status" value="2"/>
</dbReference>
<gene>
    <name evidence="2" type="ORF">D1115_15530</name>
</gene>
<dbReference type="InterPro" id="IPR001036">
    <property type="entry name" value="Acrflvin-R"/>
</dbReference>
<keyword evidence="1" id="KW-0812">Transmembrane</keyword>
<dbReference type="Gene3D" id="3.30.70.1440">
    <property type="entry name" value="Multidrug efflux transporter AcrB pore domain"/>
    <property type="match status" value="1"/>
</dbReference>
<dbReference type="Proteomes" id="UP000262832">
    <property type="component" value="Chromosome II"/>
</dbReference>
<dbReference type="Gene3D" id="3.30.2090.10">
    <property type="entry name" value="Multidrug efflux transporter AcrB TolC docking domain, DN and DC subdomains"/>
    <property type="match status" value="1"/>
</dbReference>
<organism evidence="2 3">
    <name type="scientific">Vibrio alfacsensis</name>
    <dbReference type="NCBI Taxonomy" id="1074311"/>
    <lineage>
        <taxon>Bacteria</taxon>
        <taxon>Pseudomonadati</taxon>
        <taxon>Pseudomonadota</taxon>
        <taxon>Gammaproteobacteria</taxon>
        <taxon>Vibrionales</taxon>
        <taxon>Vibrionaceae</taxon>
        <taxon>Vibrio</taxon>
    </lineage>
</organism>
<dbReference type="Pfam" id="PF00873">
    <property type="entry name" value="ACR_tran"/>
    <property type="match status" value="1"/>
</dbReference>
<sequence>MPYFDISINMISMFAFIIALGIVVDDAIIVGENIYERLSRGESYTSSAIEGAKEIAVPLTFSIITNIIAFIPIWFLPNMLGQMFSVVPIVVGLVFAISWAEALFILPSHLAHSKKKVKENLLTRFKDRVDKSFDFMVNVVYRKIIKTLLPYRYLVTVISTCMLVLAISYAVGGNIGFRTMPAVEAEFTNARAILPVGMSLEDATRVRKRLEKTAEMVIIENGNDKVAKGVSSIMRNIDGEFIVNVRIFLVPSEIRTVPTNEIAKQWRKKTGLIKGVDVLRFSSAGGTPTSDVAGITIELKHANNDELEAASSKLTSILSAYDGIVDIENTFESGTQQLRIRINDKGNHLGLNDSTLLSQIRDSFNGVRSIRQQRGSEEVDVMVTLNQHERSSIHFLEQLPIKVGNSYIPLIEIADIDYERAPSTIQRFEGQKRITVNADVTPASESVLITKMIQDQIFPELLSDFPNLQLGFGGDQKEQKESLESLALNGVLLLLALYCLLAIPFNSYTTNLNHDCYPIRLLRGAFRPYHA</sequence>
<dbReference type="InterPro" id="IPR027463">
    <property type="entry name" value="AcrB_DN_DC_subdom"/>
</dbReference>
<keyword evidence="1" id="KW-1133">Transmembrane helix</keyword>
<dbReference type="Gene3D" id="3.30.70.1430">
    <property type="entry name" value="Multidrug efflux transporter AcrB pore domain"/>
    <property type="match status" value="1"/>
</dbReference>
<accession>A0ABN5PGU6</accession>